<accession>A0A6S6ZG39</accession>
<dbReference type="RefSeq" id="WP_175168904.1">
    <property type="nucleotide sequence ID" value="NZ_CADIJQ010000001.1"/>
</dbReference>
<evidence type="ECO:0000256" key="2">
    <source>
        <dbReference type="SAM" id="Phobius"/>
    </source>
</evidence>
<feature type="compositionally biased region" description="Basic and acidic residues" evidence="1">
    <location>
        <begin position="53"/>
        <end position="96"/>
    </location>
</feature>
<evidence type="ECO:0008006" key="5">
    <source>
        <dbReference type="Google" id="ProtNLM"/>
    </source>
</evidence>
<feature type="transmembrane region" description="Helical" evidence="2">
    <location>
        <begin position="191"/>
        <end position="211"/>
    </location>
</feature>
<evidence type="ECO:0000313" key="3">
    <source>
        <dbReference type="EMBL" id="CAB3666297.1"/>
    </source>
</evidence>
<name>A0A6S6ZG39_9BURK</name>
<evidence type="ECO:0000313" key="4">
    <source>
        <dbReference type="Proteomes" id="UP000494269"/>
    </source>
</evidence>
<dbReference type="EMBL" id="CADIJQ010000001">
    <property type="protein sequence ID" value="CAB3666297.1"/>
    <property type="molecule type" value="Genomic_DNA"/>
</dbReference>
<protein>
    <recommendedName>
        <fullName evidence="5">PepSY domain-containing protein</fullName>
    </recommendedName>
</protein>
<feature type="transmembrane region" description="Helical" evidence="2">
    <location>
        <begin position="237"/>
        <end position="258"/>
    </location>
</feature>
<dbReference type="Proteomes" id="UP000494269">
    <property type="component" value="Unassembled WGS sequence"/>
</dbReference>
<keyword evidence="2" id="KW-0812">Transmembrane</keyword>
<proteinExistence type="predicted"/>
<evidence type="ECO:0000256" key="1">
    <source>
        <dbReference type="SAM" id="MobiDB-lite"/>
    </source>
</evidence>
<feature type="transmembrane region" description="Helical" evidence="2">
    <location>
        <begin position="386"/>
        <end position="406"/>
    </location>
</feature>
<dbReference type="PANTHER" id="PTHR34219">
    <property type="entry name" value="IRON-REGULATED INNER MEMBRANE PROTEIN-RELATED"/>
    <property type="match status" value="1"/>
</dbReference>
<organism evidence="3 4">
    <name type="scientific">Achromobacter kerstersii</name>
    <dbReference type="NCBI Taxonomy" id="1353890"/>
    <lineage>
        <taxon>Bacteria</taxon>
        <taxon>Pseudomonadati</taxon>
        <taxon>Pseudomonadota</taxon>
        <taxon>Betaproteobacteria</taxon>
        <taxon>Burkholderiales</taxon>
        <taxon>Alcaligenaceae</taxon>
        <taxon>Achromobacter</taxon>
    </lineage>
</organism>
<dbReference type="InterPro" id="IPR005625">
    <property type="entry name" value="PepSY-ass_TM"/>
</dbReference>
<gene>
    <name evidence="3" type="ORF">LMG3441_00828</name>
</gene>
<keyword evidence="2" id="KW-1133">Transmembrane helix</keyword>
<dbReference type="Pfam" id="PF03929">
    <property type="entry name" value="PepSY_TM"/>
    <property type="match status" value="1"/>
</dbReference>
<keyword evidence="2" id="KW-0472">Membrane</keyword>
<feature type="region of interest" description="Disordered" evidence="1">
    <location>
        <begin position="53"/>
        <end position="98"/>
    </location>
</feature>
<keyword evidence="4" id="KW-1185">Reference proteome</keyword>
<reference evidence="3 4" key="1">
    <citation type="submission" date="2020-04" db="EMBL/GenBank/DDBJ databases">
        <authorList>
            <person name="De Canck E."/>
        </authorList>
    </citation>
    <scope>NUCLEOTIDE SEQUENCE [LARGE SCALE GENOMIC DNA]</scope>
    <source>
        <strain evidence="3 4">LMG 3441</strain>
    </source>
</reference>
<sequence>MKGLRGVWLRVHRWLALSAGWVLIFSGLSGAALVVTPALDRWANPQLFEVRPEAQSDVRSEAQSDIRPEAQSDVRPEAQSDVRHEAQSHVRPEASSDVRSAIAPAQAPVALDTVLGRVRKEFGDGANLVFRPARNPGETLQVRVRGSWRGTLYLDPATGAEQGRRGDAEGAANVLFKLHSALYLDGTGKAILAWVALAYLFLLITGLILWWPRHWAKGWNIALNRGLLRSLFDLHRVGGATLGLLIAVSVATGTYMAWRPLGAAVTWLSGATPVKAPKLPPLAGEPAGGSPWTLDQLAARAVAQFPDAPPIGYIVVPPHANAPTRFRMMLADDPHPNGMTSVWIDPRTAQVLAVHRWNELDPGARATAVIYPLHTGELGGVALETAVAIGGLALGGLGISGAWLWWRRRAIKRAGRPQTAG</sequence>
<dbReference type="AlphaFoldDB" id="A0A6S6ZG39"/>